<keyword evidence="4" id="KW-1185">Reference proteome</keyword>
<keyword evidence="1" id="KW-0175">Coiled coil</keyword>
<evidence type="ECO:0000313" key="4">
    <source>
        <dbReference type="Proteomes" id="UP000660554"/>
    </source>
</evidence>
<evidence type="ECO:0000259" key="2">
    <source>
        <dbReference type="PROSITE" id="PS50943"/>
    </source>
</evidence>
<dbReference type="PROSITE" id="PS50943">
    <property type="entry name" value="HTH_CROC1"/>
    <property type="match status" value="1"/>
</dbReference>
<protein>
    <recommendedName>
        <fullName evidence="2">HTH cro/C1-type domain-containing protein</fullName>
    </recommendedName>
</protein>
<dbReference type="SUPFAM" id="SSF47413">
    <property type="entry name" value="lambda repressor-like DNA-binding domains"/>
    <property type="match status" value="1"/>
</dbReference>
<organism evidence="3 4">
    <name type="scientific">Streptomyces virginiae</name>
    <name type="common">Streptomyces cinnamonensis</name>
    <dbReference type="NCBI Taxonomy" id="1961"/>
    <lineage>
        <taxon>Bacteria</taxon>
        <taxon>Bacillati</taxon>
        <taxon>Actinomycetota</taxon>
        <taxon>Actinomycetes</taxon>
        <taxon>Kitasatosporales</taxon>
        <taxon>Streptomycetaceae</taxon>
        <taxon>Streptomyces</taxon>
    </lineage>
</organism>
<dbReference type="InterPro" id="IPR011990">
    <property type="entry name" value="TPR-like_helical_dom_sf"/>
</dbReference>
<evidence type="ECO:0000313" key="3">
    <source>
        <dbReference type="EMBL" id="GHI10778.1"/>
    </source>
</evidence>
<dbReference type="Gene3D" id="1.10.260.40">
    <property type="entry name" value="lambda repressor-like DNA-binding domains"/>
    <property type="match status" value="1"/>
</dbReference>
<reference evidence="4" key="1">
    <citation type="submission" date="2020-09" db="EMBL/GenBank/DDBJ databases">
        <title>Whole genome shotgun sequence of Streptomyces cinnamonensis NBRC 15873.</title>
        <authorList>
            <person name="Komaki H."/>
            <person name="Tamura T."/>
        </authorList>
    </citation>
    <scope>NUCLEOTIDE SEQUENCE [LARGE SCALE GENOMIC DNA]</scope>
    <source>
        <strain evidence="4">NBRC 15873</strain>
    </source>
</reference>
<dbReference type="GeneID" id="86956506"/>
<dbReference type="InterPro" id="IPR010982">
    <property type="entry name" value="Lambda_DNA-bd_dom_sf"/>
</dbReference>
<dbReference type="CDD" id="cd00093">
    <property type="entry name" value="HTH_XRE"/>
    <property type="match status" value="1"/>
</dbReference>
<evidence type="ECO:0000256" key="1">
    <source>
        <dbReference type="SAM" id="Coils"/>
    </source>
</evidence>
<name>A0ABQ3NDE2_STRVG</name>
<sequence length="422" mass="44402">MTIEQPAFGKRVRESRRLQGLSQGDLAGEGVSSSYVSLVESGHRIPSLKAAKVIAGRLGVTLEELCEPEARDRQRTHRLQLVGLLVAARSSQLAGDWAAARSQLDAVVRQSGDGGFDEVRWEARWELATVLDRLGADAEREATLLELLNDPITDAAQLMRTRAAIELADLYRRTGRLSEAVTFAEEASGAAVGLDAGRPERVQAQVVLLTAYVESGEWHRAKSLGDALLDEVPTVAAEPLRACALWAAAGARHLGGGSEALGLLAEADGLLGGADDVRLRIRLDRARALLALATGDAGAEALLERVRGAQALGSAPTAAAWLAALEALAVVRSGEASADDAAAAADALDPSALDPIDRARCTVIRARARRSADQEEAAAADLRAAAADYEKAGAVRLAMETWRELSAPGHVTGVDPHAVLMP</sequence>
<dbReference type="RefSeq" id="WP_078943974.1">
    <property type="nucleotide sequence ID" value="NZ_BMRU01000045.1"/>
</dbReference>
<gene>
    <name evidence="3" type="ORF">Scinn_02410</name>
</gene>
<dbReference type="EMBL" id="BNDV01000002">
    <property type="protein sequence ID" value="GHI10778.1"/>
    <property type="molecule type" value="Genomic_DNA"/>
</dbReference>
<dbReference type="InterPro" id="IPR001387">
    <property type="entry name" value="Cro/C1-type_HTH"/>
</dbReference>
<dbReference type="SMART" id="SM00530">
    <property type="entry name" value="HTH_XRE"/>
    <property type="match status" value="1"/>
</dbReference>
<comment type="caution">
    <text evidence="3">The sequence shown here is derived from an EMBL/GenBank/DDBJ whole genome shotgun (WGS) entry which is preliminary data.</text>
</comment>
<dbReference type="Proteomes" id="UP000660554">
    <property type="component" value="Unassembled WGS sequence"/>
</dbReference>
<accession>A0ABQ3NDE2</accession>
<proteinExistence type="predicted"/>
<feature type="coiled-coil region" evidence="1">
    <location>
        <begin position="365"/>
        <end position="392"/>
    </location>
</feature>
<dbReference type="SUPFAM" id="SSF48452">
    <property type="entry name" value="TPR-like"/>
    <property type="match status" value="1"/>
</dbReference>
<dbReference type="Pfam" id="PF01381">
    <property type="entry name" value="HTH_3"/>
    <property type="match status" value="1"/>
</dbReference>
<feature type="domain" description="HTH cro/C1-type" evidence="2">
    <location>
        <begin position="12"/>
        <end position="65"/>
    </location>
</feature>